<protein>
    <recommendedName>
        <fullName evidence="3">Nuclease</fullName>
    </recommendedName>
</protein>
<proteinExistence type="predicted"/>
<evidence type="ECO:0000313" key="2">
    <source>
        <dbReference type="Proteomes" id="UP000288246"/>
    </source>
</evidence>
<accession>A0A401UZ58</accession>
<dbReference type="RefSeq" id="WP_124342449.1">
    <property type="nucleotide sequence ID" value="NZ_BHYL01000104.1"/>
</dbReference>
<evidence type="ECO:0008006" key="3">
    <source>
        <dbReference type="Google" id="ProtNLM"/>
    </source>
</evidence>
<gene>
    <name evidence="1" type="ORF">CTKZ_14940</name>
</gene>
<evidence type="ECO:0000313" key="1">
    <source>
        <dbReference type="EMBL" id="GCD19932.1"/>
    </source>
</evidence>
<reference evidence="1 2" key="1">
    <citation type="submission" date="2018-11" db="EMBL/GenBank/DDBJ databases">
        <title>Draft genome sequence of Cellulomonas takizawaensis strain TKZ-21.</title>
        <authorList>
            <person name="Yamamura H."/>
            <person name="Hayashi T."/>
            <person name="Hamada M."/>
            <person name="Serisawa Y."/>
            <person name="Matsuyama K."/>
            <person name="Nakagawa Y."/>
            <person name="Otoguro M."/>
            <person name="Yanagida F."/>
            <person name="Hayakawa M."/>
        </authorList>
    </citation>
    <scope>NUCLEOTIDE SEQUENCE [LARGE SCALE GENOMIC DNA]</scope>
    <source>
        <strain evidence="1 2">TKZ-21</strain>
    </source>
</reference>
<keyword evidence="2" id="KW-1185">Reference proteome</keyword>
<sequence>MPQPTTRVDVLPIQEVVATASPTAWRDGIVVVQGDALVTVALLDGGTRTLTTRATPEPGEPVAVHPVAELLAVGGVWFAARPTDDVRS</sequence>
<dbReference type="Proteomes" id="UP000288246">
    <property type="component" value="Unassembled WGS sequence"/>
</dbReference>
<dbReference type="AlphaFoldDB" id="A0A401UZ58"/>
<comment type="caution">
    <text evidence="1">The sequence shown here is derived from an EMBL/GenBank/DDBJ whole genome shotgun (WGS) entry which is preliminary data.</text>
</comment>
<organism evidence="1 2">
    <name type="scientific">Cellulomonas algicola</name>
    <dbReference type="NCBI Taxonomy" id="2071633"/>
    <lineage>
        <taxon>Bacteria</taxon>
        <taxon>Bacillati</taxon>
        <taxon>Actinomycetota</taxon>
        <taxon>Actinomycetes</taxon>
        <taxon>Micrococcales</taxon>
        <taxon>Cellulomonadaceae</taxon>
        <taxon>Cellulomonas</taxon>
    </lineage>
</organism>
<dbReference type="OrthoDB" id="4827864at2"/>
<name>A0A401UZ58_9CELL</name>
<dbReference type="EMBL" id="BHYL01000104">
    <property type="protein sequence ID" value="GCD19932.1"/>
    <property type="molecule type" value="Genomic_DNA"/>
</dbReference>